<accession>A0A151IMM8</accession>
<dbReference type="Proteomes" id="UP000078542">
    <property type="component" value="Unassembled WGS sequence"/>
</dbReference>
<dbReference type="AlphaFoldDB" id="A0A151IMM8"/>
<keyword evidence="1" id="KW-1133">Transmembrane helix</keyword>
<sequence>LNSLRIHVNCQAPSSLITTIDELERNTDSLVKSREYTHCLSNESGVVAQKYRKLVDSRRVASRIRVTYRARINPRRLYNLSPFSVCAVPFFRASALFFLHYPVRPYSWSFSRIDVTHASQCI</sequence>
<keyword evidence="3" id="KW-1185">Reference proteome</keyword>
<proteinExistence type="predicted"/>
<evidence type="ECO:0000313" key="2">
    <source>
        <dbReference type="EMBL" id="KYN06016.1"/>
    </source>
</evidence>
<keyword evidence="1" id="KW-0472">Membrane</keyword>
<organism evidence="2 3">
    <name type="scientific">Cyphomyrmex costatus</name>
    <dbReference type="NCBI Taxonomy" id="456900"/>
    <lineage>
        <taxon>Eukaryota</taxon>
        <taxon>Metazoa</taxon>
        <taxon>Ecdysozoa</taxon>
        <taxon>Arthropoda</taxon>
        <taxon>Hexapoda</taxon>
        <taxon>Insecta</taxon>
        <taxon>Pterygota</taxon>
        <taxon>Neoptera</taxon>
        <taxon>Endopterygota</taxon>
        <taxon>Hymenoptera</taxon>
        <taxon>Apocrita</taxon>
        <taxon>Aculeata</taxon>
        <taxon>Formicoidea</taxon>
        <taxon>Formicidae</taxon>
        <taxon>Myrmicinae</taxon>
        <taxon>Cyphomyrmex</taxon>
    </lineage>
</organism>
<keyword evidence="1" id="KW-0812">Transmembrane</keyword>
<evidence type="ECO:0000313" key="3">
    <source>
        <dbReference type="Proteomes" id="UP000078542"/>
    </source>
</evidence>
<protein>
    <submittedName>
        <fullName evidence="2">Uncharacterized protein</fullName>
    </submittedName>
</protein>
<dbReference type="EMBL" id="KQ977059">
    <property type="protein sequence ID" value="KYN06016.1"/>
    <property type="molecule type" value="Genomic_DNA"/>
</dbReference>
<feature type="non-terminal residue" evidence="2">
    <location>
        <position position="1"/>
    </location>
</feature>
<reference evidence="2 3" key="1">
    <citation type="submission" date="2016-03" db="EMBL/GenBank/DDBJ databases">
        <title>Cyphomyrmex costatus WGS genome.</title>
        <authorList>
            <person name="Nygaard S."/>
            <person name="Hu H."/>
            <person name="Boomsma J."/>
            <person name="Zhang G."/>
        </authorList>
    </citation>
    <scope>NUCLEOTIDE SEQUENCE [LARGE SCALE GENOMIC DNA]</scope>
    <source>
        <strain evidence="2">MS0001</strain>
        <tissue evidence="2">Whole body</tissue>
    </source>
</reference>
<evidence type="ECO:0000256" key="1">
    <source>
        <dbReference type="SAM" id="Phobius"/>
    </source>
</evidence>
<feature type="transmembrane region" description="Helical" evidence="1">
    <location>
        <begin position="77"/>
        <end position="101"/>
    </location>
</feature>
<gene>
    <name evidence="2" type="ORF">ALC62_03016</name>
</gene>
<name>A0A151IMM8_9HYME</name>